<evidence type="ECO:0000313" key="6">
    <source>
        <dbReference type="Proteomes" id="UP000036503"/>
    </source>
</evidence>
<keyword evidence="6" id="KW-1185">Reference proteome</keyword>
<dbReference type="Pfam" id="PF00437">
    <property type="entry name" value="T2SSE"/>
    <property type="match status" value="1"/>
</dbReference>
<dbReference type="InterPro" id="IPR001482">
    <property type="entry name" value="T2SS/T4SS_dom"/>
</dbReference>
<dbReference type="SMART" id="SM00382">
    <property type="entry name" value="AAA"/>
    <property type="match status" value="1"/>
</dbReference>
<name>A0A0J6WZU5_9FIRM</name>
<evidence type="ECO:0000259" key="4">
    <source>
        <dbReference type="PROSITE" id="PS00662"/>
    </source>
</evidence>
<dbReference type="PANTHER" id="PTHR30258:SF2">
    <property type="entry name" value="COMG OPERON PROTEIN 1"/>
    <property type="match status" value="1"/>
</dbReference>
<dbReference type="PROSITE" id="PS00662">
    <property type="entry name" value="T2SP_E"/>
    <property type="match status" value="1"/>
</dbReference>
<dbReference type="Gene3D" id="3.40.50.300">
    <property type="entry name" value="P-loop containing nucleotide triphosphate hydrolases"/>
    <property type="match status" value="1"/>
</dbReference>
<dbReference type="STRING" id="39029.BSR42_00470"/>
<reference evidence="5 6" key="1">
    <citation type="submission" date="2015-06" db="EMBL/GenBank/DDBJ databases">
        <title>Draft genome sequence of beer spoilage bacterium Megasphaera cerevisiae type strain 20462.</title>
        <authorList>
            <person name="Kutumbaka K."/>
            <person name="Pasmowitz J."/>
            <person name="Mategko J."/>
            <person name="Reyes D."/>
            <person name="Friedrich A."/>
            <person name="Han S."/>
            <person name="Martens-Habbena W."/>
            <person name="Neal-McKinney J."/>
            <person name="Janagama H.K."/>
            <person name="Nadala C."/>
            <person name="Samadpour M."/>
        </authorList>
    </citation>
    <scope>NUCLEOTIDE SEQUENCE [LARGE SCALE GENOMIC DNA]</scope>
    <source>
        <strain evidence="5 6">DSM 20462</strain>
    </source>
</reference>
<dbReference type="GO" id="GO:0016887">
    <property type="term" value="F:ATP hydrolysis activity"/>
    <property type="evidence" value="ECO:0007669"/>
    <property type="project" value="TreeGrafter"/>
</dbReference>
<dbReference type="EMBL" id="LEKT01000006">
    <property type="protein sequence ID" value="KMO87417.1"/>
    <property type="molecule type" value="Genomic_DNA"/>
</dbReference>
<dbReference type="Gene3D" id="3.30.450.90">
    <property type="match status" value="1"/>
</dbReference>
<dbReference type="InterPro" id="IPR003593">
    <property type="entry name" value="AAA+_ATPase"/>
</dbReference>
<comment type="caution">
    <text evidence="5">The sequence shown here is derived from an EMBL/GenBank/DDBJ whole genome shotgun (WGS) entry which is preliminary data.</text>
</comment>
<dbReference type="OrthoDB" id="9808272at2"/>
<keyword evidence="2" id="KW-0547">Nucleotide-binding</keyword>
<gene>
    <name evidence="5" type="ORF">AB840_03070</name>
</gene>
<dbReference type="GO" id="GO:0005524">
    <property type="term" value="F:ATP binding"/>
    <property type="evidence" value="ECO:0007669"/>
    <property type="project" value="UniProtKB-KW"/>
</dbReference>
<keyword evidence="3" id="KW-0067">ATP-binding</keyword>
<organism evidence="5 6">
    <name type="scientific">Megasphaera cerevisiae DSM 20462</name>
    <dbReference type="NCBI Taxonomy" id="1122219"/>
    <lineage>
        <taxon>Bacteria</taxon>
        <taxon>Bacillati</taxon>
        <taxon>Bacillota</taxon>
        <taxon>Negativicutes</taxon>
        <taxon>Veillonellales</taxon>
        <taxon>Veillonellaceae</taxon>
        <taxon>Megasphaera</taxon>
    </lineage>
</organism>
<proteinExistence type="inferred from homology"/>
<protein>
    <submittedName>
        <fullName evidence="5">Type II/IV secretion system protein</fullName>
    </submittedName>
</protein>
<dbReference type="GO" id="GO:0005886">
    <property type="term" value="C:plasma membrane"/>
    <property type="evidence" value="ECO:0007669"/>
    <property type="project" value="TreeGrafter"/>
</dbReference>
<evidence type="ECO:0000313" key="5">
    <source>
        <dbReference type="EMBL" id="KMO87417.1"/>
    </source>
</evidence>
<dbReference type="CDD" id="cd01129">
    <property type="entry name" value="PulE-GspE-like"/>
    <property type="match status" value="1"/>
</dbReference>
<dbReference type="InParanoid" id="A0A0J6WZU5"/>
<evidence type="ECO:0000256" key="3">
    <source>
        <dbReference type="ARBA" id="ARBA00022840"/>
    </source>
</evidence>
<feature type="domain" description="Bacterial type II secretion system protein E" evidence="4">
    <location>
        <begin position="210"/>
        <end position="224"/>
    </location>
</feature>
<dbReference type="PANTHER" id="PTHR30258">
    <property type="entry name" value="TYPE II SECRETION SYSTEM PROTEIN GSPE-RELATED"/>
    <property type="match status" value="1"/>
</dbReference>
<sequence>MERISLEGSAQTIVDSLLQHAACLGVSDIHIEPLQETVGIRFRRDGVLFPAGELPKTALETITARIKIMAALDIANKRLPQDGRLVWRKDGRVIDMRVSTMPTIRGEKTVIRLLDAGSVALHLDRLGMEPETVRLLRQLIHSHSGLFILSGPTGSGKSTTLYAALQELHSSEISIATLEDPVEYRLQGISQSQINSKSGLEFQNGLRALLRQDPDVLVIGEIRDAETARIAIRAALTGHLVFTTLHAASAAEAPVRLIDMGIEPYLVADALIGIASQRLARRFCPQCLGRKRQNEDKAAAADLRCSYCFNSGYAGRFCLCEIIPVKTHVRATIRQNGGIHNIRKAAAADGAVFMEAVIKRALQENKTDRAEIERIYDM</sequence>
<comment type="similarity">
    <text evidence="1">Belongs to the GSP E family.</text>
</comment>
<dbReference type="InterPro" id="IPR027417">
    <property type="entry name" value="P-loop_NTPase"/>
</dbReference>
<evidence type="ECO:0000256" key="2">
    <source>
        <dbReference type="ARBA" id="ARBA00022741"/>
    </source>
</evidence>
<dbReference type="Proteomes" id="UP000036503">
    <property type="component" value="Unassembled WGS sequence"/>
</dbReference>
<dbReference type="AlphaFoldDB" id="A0A0J6WZU5"/>
<dbReference type="PATRIC" id="fig|1122219.3.peg.2492"/>
<dbReference type="FunCoup" id="A0A0J6WZU5">
    <property type="interactions" value="164"/>
</dbReference>
<dbReference type="SUPFAM" id="SSF52540">
    <property type="entry name" value="P-loop containing nucleoside triphosphate hydrolases"/>
    <property type="match status" value="1"/>
</dbReference>
<evidence type="ECO:0000256" key="1">
    <source>
        <dbReference type="ARBA" id="ARBA00006611"/>
    </source>
</evidence>
<accession>A0A0J6WZU5</accession>